<evidence type="ECO:0000313" key="3">
    <source>
        <dbReference type="Proteomes" id="UP000222788"/>
    </source>
</evidence>
<feature type="region of interest" description="Disordered" evidence="1">
    <location>
        <begin position="26"/>
        <end position="78"/>
    </location>
</feature>
<sequence length="136" mass="15469">MDIDLPAGQNMSPVKQLIHMSNNGSCNTSYSAEAQKFPPQGLKPPKRPLHNEPVTNVSRPRLKAPVLTQDEAKKRQPTQEPLVVGFDAICRVFNVSNENDKDGECVTCTKAHPRIRFWRLPCLRYRITEVELYKLL</sequence>
<dbReference type="EMBL" id="APWK03000016">
    <property type="protein sequence ID" value="PHH55006.1"/>
    <property type="molecule type" value="Genomic_DNA"/>
</dbReference>
<accession>A0A2C5XE60</accession>
<evidence type="ECO:0000256" key="1">
    <source>
        <dbReference type="SAM" id="MobiDB-lite"/>
    </source>
</evidence>
<name>A0A2C5XE60_9PEZI</name>
<gene>
    <name evidence="2" type="ORF">CFIMG_001312RA</name>
</gene>
<comment type="caution">
    <text evidence="2">The sequence shown here is derived from an EMBL/GenBank/DDBJ whole genome shotgun (WGS) entry which is preliminary data.</text>
</comment>
<protein>
    <submittedName>
        <fullName evidence="2">Uncharacterized protein</fullName>
    </submittedName>
</protein>
<organism evidence="2 3">
    <name type="scientific">Ceratocystis fimbriata CBS 114723</name>
    <dbReference type="NCBI Taxonomy" id="1035309"/>
    <lineage>
        <taxon>Eukaryota</taxon>
        <taxon>Fungi</taxon>
        <taxon>Dikarya</taxon>
        <taxon>Ascomycota</taxon>
        <taxon>Pezizomycotina</taxon>
        <taxon>Sordariomycetes</taxon>
        <taxon>Hypocreomycetidae</taxon>
        <taxon>Microascales</taxon>
        <taxon>Ceratocystidaceae</taxon>
        <taxon>Ceratocystis</taxon>
    </lineage>
</organism>
<evidence type="ECO:0000313" key="2">
    <source>
        <dbReference type="EMBL" id="PHH55006.1"/>
    </source>
</evidence>
<reference evidence="2 3" key="1">
    <citation type="journal article" date="2013" name="Fungal Biol.">
        <title>Analysis of microsatellite markers in the genome of the plant pathogen Ceratocystis fimbriata.</title>
        <authorList>
            <person name="Simpson M.C."/>
            <person name="Wilken P.M."/>
            <person name="Coetzee M.P."/>
            <person name="Wingfield M.J."/>
            <person name="Wingfield B.D."/>
        </authorList>
    </citation>
    <scope>NUCLEOTIDE SEQUENCE [LARGE SCALE GENOMIC DNA]</scope>
    <source>
        <strain evidence="2 3">CBS 114723</strain>
    </source>
</reference>
<keyword evidence="3" id="KW-1185">Reference proteome</keyword>
<reference evidence="2 3" key="2">
    <citation type="journal article" date="2013" name="IMA Fungus">
        <title>IMA Genome-F 1: Ceratocystis fimbriata: Draft nuclear genome sequence for the plant pathogen, Ceratocystis fimbriata.</title>
        <authorList>
            <person name="Wilken P.M."/>
            <person name="Steenkamp E.T."/>
            <person name="Wingfield M.J."/>
            <person name="de Beer Z.W."/>
            <person name="Wingfield B.D."/>
        </authorList>
    </citation>
    <scope>NUCLEOTIDE SEQUENCE [LARGE SCALE GENOMIC DNA]</scope>
    <source>
        <strain evidence="2 3">CBS 114723</strain>
    </source>
</reference>
<dbReference type="AlphaFoldDB" id="A0A2C5XE60"/>
<dbReference type="Proteomes" id="UP000222788">
    <property type="component" value="Unassembled WGS sequence"/>
</dbReference>
<proteinExistence type="predicted"/>